<feature type="domain" description="PhoU" evidence="9">
    <location>
        <begin position="125"/>
        <end position="209"/>
    </location>
</feature>
<evidence type="ECO:0000313" key="10">
    <source>
        <dbReference type="EMBL" id="RXR31035.1"/>
    </source>
</evidence>
<dbReference type="SUPFAM" id="SSF109755">
    <property type="entry name" value="PhoU-like"/>
    <property type="match status" value="1"/>
</dbReference>
<protein>
    <recommendedName>
        <fullName evidence="8">Phosphate-specific transport system accessory protein PhoU</fullName>
    </recommendedName>
</protein>
<dbReference type="RefSeq" id="WP_129402803.1">
    <property type="nucleotide sequence ID" value="NZ_SBKP01000001.1"/>
</dbReference>
<gene>
    <name evidence="10" type="primary">phoU</name>
    <name evidence="10" type="ORF">EQG66_01800</name>
</gene>
<keyword evidence="5 8" id="KW-0963">Cytoplasm</keyword>
<keyword evidence="4 8" id="KW-0813">Transport</keyword>
<evidence type="ECO:0000256" key="1">
    <source>
        <dbReference type="ARBA" id="ARBA00004496"/>
    </source>
</evidence>
<name>A0A4Q1KND1_9SPHN</name>
<comment type="caution">
    <text evidence="10">The sequence shown here is derived from an EMBL/GenBank/DDBJ whole genome shotgun (WGS) entry which is preliminary data.</text>
</comment>
<dbReference type="Pfam" id="PF01895">
    <property type="entry name" value="PhoU"/>
    <property type="match status" value="2"/>
</dbReference>
<evidence type="ECO:0000256" key="7">
    <source>
        <dbReference type="ARBA" id="ARBA00056181"/>
    </source>
</evidence>
<dbReference type="Gene3D" id="1.20.58.220">
    <property type="entry name" value="Phosphate transport system protein phou homolog 2, domain 2"/>
    <property type="match status" value="1"/>
</dbReference>
<sequence>MAEQHTVKAFDEDINRLRGLIAEMGGRVETAIDEAMTALVEQDLKKAKAVVLGDERIDALESEVERLVVQIIALRAPLADDLREVIAALKIVGVVERIGDYAKNIAKRVPKIGDHRTIEPISLLPSMAQVASEMVGDALNAFSARDALLAEAVIARDSVVDSFYNSIFRTLVTYMVENPKTISECAHLLFIAKNIERIGDHATNVAEMVYYAATGEYLPERDKDVKIES</sequence>
<dbReference type="PANTHER" id="PTHR42930:SF3">
    <property type="entry name" value="PHOSPHATE-SPECIFIC TRANSPORT SYSTEM ACCESSORY PROTEIN PHOU"/>
    <property type="match status" value="1"/>
</dbReference>
<comment type="subcellular location">
    <subcellularLocation>
        <location evidence="1 8">Cytoplasm</location>
    </subcellularLocation>
</comment>
<keyword evidence="6 8" id="KW-0592">Phosphate transport</keyword>
<dbReference type="AlphaFoldDB" id="A0A4Q1KND1"/>
<organism evidence="10 11">
    <name type="scientific">Sphingobium fluviale</name>
    <dbReference type="NCBI Taxonomy" id="2506423"/>
    <lineage>
        <taxon>Bacteria</taxon>
        <taxon>Pseudomonadati</taxon>
        <taxon>Pseudomonadota</taxon>
        <taxon>Alphaproteobacteria</taxon>
        <taxon>Sphingomonadales</taxon>
        <taxon>Sphingomonadaceae</taxon>
        <taxon>Sphingobium</taxon>
    </lineage>
</organism>
<dbReference type="PANTHER" id="PTHR42930">
    <property type="entry name" value="PHOSPHATE-SPECIFIC TRANSPORT SYSTEM ACCESSORY PROTEIN PHOU"/>
    <property type="match status" value="1"/>
</dbReference>
<comment type="similarity">
    <text evidence="2 8">Belongs to the PhoU family.</text>
</comment>
<evidence type="ECO:0000259" key="9">
    <source>
        <dbReference type="Pfam" id="PF01895"/>
    </source>
</evidence>
<keyword evidence="11" id="KW-1185">Reference proteome</keyword>
<dbReference type="PIRSF" id="PIRSF003107">
    <property type="entry name" value="PhoU"/>
    <property type="match status" value="1"/>
</dbReference>
<evidence type="ECO:0000256" key="2">
    <source>
        <dbReference type="ARBA" id="ARBA00008107"/>
    </source>
</evidence>
<dbReference type="InterPro" id="IPR026022">
    <property type="entry name" value="PhoU_dom"/>
</dbReference>
<dbReference type="GO" id="GO:0005737">
    <property type="term" value="C:cytoplasm"/>
    <property type="evidence" value="ECO:0007669"/>
    <property type="project" value="UniProtKB-SubCell"/>
</dbReference>
<dbReference type="GO" id="GO:0006817">
    <property type="term" value="P:phosphate ion transport"/>
    <property type="evidence" value="ECO:0007669"/>
    <property type="project" value="UniProtKB-KW"/>
</dbReference>
<dbReference type="GO" id="GO:0045936">
    <property type="term" value="P:negative regulation of phosphate metabolic process"/>
    <property type="evidence" value="ECO:0007669"/>
    <property type="project" value="InterPro"/>
</dbReference>
<dbReference type="InterPro" id="IPR038078">
    <property type="entry name" value="PhoU-like_sf"/>
</dbReference>
<dbReference type="GO" id="GO:0030643">
    <property type="term" value="P:intracellular phosphate ion homeostasis"/>
    <property type="evidence" value="ECO:0007669"/>
    <property type="project" value="InterPro"/>
</dbReference>
<reference evidence="11" key="1">
    <citation type="submission" date="2019-01" db="EMBL/GenBank/DDBJ databases">
        <title>Cytophagaceae bacterium strain CAR-16.</title>
        <authorList>
            <person name="Chen W.-M."/>
        </authorList>
    </citation>
    <scope>NUCLEOTIDE SEQUENCE [LARGE SCALE GENOMIC DNA]</scope>
    <source>
        <strain evidence="11">CHR27</strain>
    </source>
</reference>
<evidence type="ECO:0000256" key="5">
    <source>
        <dbReference type="ARBA" id="ARBA00022490"/>
    </source>
</evidence>
<proteinExistence type="inferred from homology"/>
<dbReference type="NCBIfam" id="TIGR02135">
    <property type="entry name" value="phoU_full"/>
    <property type="match status" value="1"/>
</dbReference>
<dbReference type="Proteomes" id="UP000290958">
    <property type="component" value="Unassembled WGS sequence"/>
</dbReference>
<comment type="subunit">
    <text evidence="3 8">Homodimer.</text>
</comment>
<evidence type="ECO:0000256" key="6">
    <source>
        <dbReference type="ARBA" id="ARBA00022592"/>
    </source>
</evidence>
<comment type="function">
    <text evidence="7 8">Plays a role in the regulation of phosphate uptake.</text>
</comment>
<accession>A0A4Q1KND1</accession>
<feature type="domain" description="PhoU" evidence="9">
    <location>
        <begin position="21"/>
        <end position="109"/>
    </location>
</feature>
<evidence type="ECO:0000313" key="11">
    <source>
        <dbReference type="Proteomes" id="UP000290958"/>
    </source>
</evidence>
<evidence type="ECO:0000256" key="8">
    <source>
        <dbReference type="PIRNR" id="PIRNR003107"/>
    </source>
</evidence>
<dbReference type="InterPro" id="IPR028366">
    <property type="entry name" value="PhoU"/>
</dbReference>
<dbReference type="OrthoDB" id="9814256at2"/>
<dbReference type="EMBL" id="SBKP01000001">
    <property type="protein sequence ID" value="RXR31035.1"/>
    <property type="molecule type" value="Genomic_DNA"/>
</dbReference>
<dbReference type="FunFam" id="1.20.58.220:FF:000004">
    <property type="entry name" value="Phosphate-specific transport system accessory protein PhoU"/>
    <property type="match status" value="1"/>
</dbReference>
<evidence type="ECO:0000256" key="4">
    <source>
        <dbReference type="ARBA" id="ARBA00022448"/>
    </source>
</evidence>
<evidence type="ECO:0000256" key="3">
    <source>
        <dbReference type="ARBA" id="ARBA00011738"/>
    </source>
</evidence>